<keyword evidence="6" id="KW-0325">Glycoprotein</keyword>
<evidence type="ECO:0000256" key="1">
    <source>
        <dbReference type="ARBA" id="ARBA00004613"/>
    </source>
</evidence>
<feature type="domain" description="Thyroglobulin type-1" evidence="10">
    <location>
        <begin position="437"/>
        <end position="498"/>
    </location>
</feature>
<feature type="region of interest" description="Disordered" evidence="9">
    <location>
        <begin position="232"/>
        <end position="254"/>
    </location>
</feature>
<dbReference type="Proteomes" id="UP000009046">
    <property type="component" value="Unassembled WGS sequence"/>
</dbReference>
<dbReference type="KEGG" id="phu:Phum_PHUM285300"/>
<accession>E0VLA8</accession>
<protein>
    <recommendedName>
        <fullName evidence="15">Testican-2</fullName>
    </recommendedName>
</protein>
<dbReference type="Gene3D" id="3.30.60.30">
    <property type="match status" value="1"/>
</dbReference>
<comment type="subcellular location">
    <subcellularLocation>
        <location evidence="1">Secreted</location>
    </subcellularLocation>
</comment>
<dbReference type="CDD" id="cd00191">
    <property type="entry name" value="TY"/>
    <property type="match status" value="1"/>
</dbReference>
<reference evidence="12" key="2">
    <citation type="submission" date="2007-04" db="EMBL/GenBank/DDBJ databases">
        <title>The genome of the human body louse.</title>
        <authorList>
            <consortium name="The Human Body Louse Genome Consortium"/>
            <person name="Kirkness E."/>
            <person name="Walenz B."/>
            <person name="Hass B."/>
            <person name="Bruggner R."/>
            <person name="Strausberg R."/>
        </authorList>
    </citation>
    <scope>NUCLEOTIDE SEQUENCE</scope>
    <source>
        <strain evidence="12">USDA</strain>
    </source>
</reference>
<dbReference type="SUPFAM" id="SSF57610">
    <property type="entry name" value="Thyroglobulin type-1 domain"/>
    <property type="match status" value="1"/>
</dbReference>
<dbReference type="RefSeq" id="XP_002426902.1">
    <property type="nucleotide sequence ID" value="XM_002426857.1"/>
</dbReference>
<dbReference type="CTD" id="8229526"/>
<evidence type="ECO:0000256" key="3">
    <source>
        <dbReference type="ARBA" id="ARBA00022729"/>
    </source>
</evidence>
<dbReference type="EMBL" id="AAZO01003314">
    <property type="status" value="NOT_ANNOTATED_CDS"/>
    <property type="molecule type" value="Genomic_DNA"/>
</dbReference>
<evidence type="ECO:0000259" key="10">
    <source>
        <dbReference type="PROSITE" id="PS51162"/>
    </source>
</evidence>
<dbReference type="GO" id="GO:0005509">
    <property type="term" value="F:calcium ion binding"/>
    <property type="evidence" value="ECO:0007669"/>
    <property type="project" value="InterPro"/>
</dbReference>
<dbReference type="Pfam" id="PF07648">
    <property type="entry name" value="Kazal_2"/>
    <property type="match status" value="1"/>
</dbReference>
<feature type="region of interest" description="Disordered" evidence="9">
    <location>
        <begin position="515"/>
        <end position="549"/>
    </location>
</feature>
<keyword evidence="7" id="KW-0357">Heparan sulfate</keyword>
<evidence type="ECO:0000256" key="6">
    <source>
        <dbReference type="ARBA" id="ARBA00023180"/>
    </source>
</evidence>
<evidence type="ECO:0000313" key="14">
    <source>
        <dbReference type="Proteomes" id="UP000009046"/>
    </source>
</evidence>
<dbReference type="HOGENOM" id="CLU_027229_0_0_1"/>
<reference evidence="12" key="1">
    <citation type="submission" date="2007-04" db="EMBL/GenBank/DDBJ databases">
        <title>Annotation of Pediculus humanus corporis strain USDA.</title>
        <authorList>
            <person name="Kirkness E."/>
            <person name="Hannick L."/>
            <person name="Hass B."/>
            <person name="Bruggner R."/>
            <person name="Lawson D."/>
            <person name="Bidwell S."/>
            <person name="Joardar V."/>
            <person name="Caler E."/>
            <person name="Walenz B."/>
            <person name="Inman J."/>
            <person name="Schobel S."/>
            <person name="Galinsky K."/>
            <person name="Amedeo P."/>
            <person name="Strausberg R."/>
        </authorList>
    </citation>
    <scope>NUCLEOTIDE SEQUENCE</scope>
    <source>
        <strain evidence="12">USDA</strain>
    </source>
</reference>
<keyword evidence="4" id="KW-0654">Proteoglycan</keyword>
<dbReference type="Gene3D" id="4.10.800.10">
    <property type="entry name" value="Thyroglobulin type-1"/>
    <property type="match status" value="1"/>
</dbReference>
<dbReference type="SUPFAM" id="SSF47473">
    <property type="entry name" value="EF-hand"/>
    <property type="match status" value="1"/>
</dbReference>
<dbReference type="GO" id="GO:0050840">
    <property type="term" value="F:extracellular matrix binding"/>
    <property type="evidence" value="ECO:0007669"/>
    <property type="project" value="TreeGrafter"/>
</dbReference>
<keyword evidence="5 8" id="KW-1015">Disulfide bond</keyword>
<dbReference type="Pfam" id="PF00086">
    <property type="entry name" value="Thyroglobulin_1"/>
    <property type="match status" value="1"/>
</dbReference>
<dbReference type="EMBL" id="DS235271">
    <property type="protein sequence ID" value="EEB14164.1"/>
    <property type="molecule type" value="Genomic_DNA"/>
</dbReference>
<evidence type="ECO:0008006" key="15">
    <source>
        <dbReference type="Google" id="ProtNLM"/>
    </source>
</evidence>
<dbReference type="InParanoid" id="E0VLA8"/>
<keyword evidence="3" id="KW-0732">Signal</keyword>
<dbReference type="EMBL" id="AAZO01003313">
    <property type="status" value="NOT_ANNOTATED_CDS"/>
    <property type="molecule type" value="Genomic_DNA"/>
</dbReference>
<feature type="compositionally biased region" description="Acidic residues" evidence="9">
    <location>
        <begin position="524"/>
        <end position="541"/>
    </location>
</feature>
<feature type="disulfide bond" evidence="8">
    <location>
        <begin position="440"/>
        <end position="459"/>
    </location>
</feature>
<reference evidence="13" key="3">
    <citation type="submission" date="2020-05" db="UniProtKB">
        <authorList>
            <consortium name="EnsemblMetazoa"/>
        </authorList>
    </citation>
    <scope>IDENTIFICATION</scope>
    <source>
        <strain evidence="13">USDA</strain>
    </source>
</reference>
<dbReference type="SMART" id="SM00211">
    <property type="entry name" value="TY"/>
    <property type="match status" value="1"/>
</dbReference>
<dbReference type="OrthoDB" id="8875634at2759"/>
<dbReference type="OMA" id="GFCPCKV"/>
<dbReference type="PANTHER" id="PTHR13866:SF30">
    <property type="match status" value="1"/>
</dbReference>
<dbReference type="Gene3D" id="1.10.238.10">
    <property type="entry name" value="EF-hand"/>
    <property type="match status" value="1"/>
</dbReference>
<dbReference type="eggNOG" id="KOG3555">
    <property type="taxonomic scope" value="Eukaryota"/>
</dbReference>
<dbReference type="InterPro" id="IPR011992">
    <property type="entry name" value="EF-hand-dom_pair"/>
</dbReference>
<dbReference type="InterPro" id="IPR000716">
    <property type="entry name" value="Thyroglobulin_1"/>
</dbReference>
<dbReference type="AlphaFoldDB" id="E0VLA8"/>
<evidence type="ECO:0000256" key="4">
    <source>
        <dbReference type="ARBA" id="ARBA00022974"/>
    </source>
</evidence>
<feature type="compositionally biased region" description="Acidic residues" evidence="9">
    <location>
        <begin position="109"/>
        <end position="147"/>
    </location>
</feature>
<name>E0VLA8_PEDHC</name>
<evidence type="ECO:0000256" key="8">
    <source>
        <dbReference type="PROSITE-ProRule" id="PRU00500"/>
    </source>
</evidence>
<dbReference type="PROSITE" id="PS51465">
    <property type="entry name" value="KAZAL_2"/>
    <property type="match status" value="1"/>
</dbReference>
<dbReference type="GeneID" id="8229526"/>
<dbReference type="InterPro" id="IPR036857">
    <property type="entry name" value="Thyroglobulin_1_sf"/>
</dbReference>
<dbReference type="SMART" id="SM00280">
    <property type="entry name" value="KAZAL"/>
    <property type="match status" value="1"/>
</dbReference>
<dbReference type="FunCoup" id="E0VLA8">
    <property type="interactions" value="127"/>
</dbReference>
<feature type="disulfide bond" evidence="8">
    <location>
        <begin position="470"/>
        <end position="477"/>
    </location>
</feature>
<evidence type="ECO:0000313" key="13">
    <source>
        <dbReference type="EnsemblMetazoa" id="PHUM285300-PA"/>
    </source>
</evidence>
<dbReference type="PROSITE" id="PS51162">
    <property type="entry name" value="THYROGLOBULIN_1_2"/>
    <property type="match status" value="1"/>
</dbReference>
<dbReference type="InterPro" id="IPR002350">
    <property type="entry name" value="Kazal_dom"/>
</dbReference>
<feature type="region of interest" description="Disordered" evidence="9">
    <location>
        <begin position="99"/>
        <end position="150"/>
    </location>
</feature>
<dbReference type="SUPFAM" id="SSF100895">
    <property type="entry name" value="Kazal-type serine protease inhibitors"/>
    <property type="match status" value="1"/>
</dbReference>
<keyword evidence="14" id="KW-1185">Reference proteome</keyword>
<dbReference type="CDD" id="cd00104">
    <property type="entry name" value="KAZAL_FS"/>
    <property type="match status" value="1"/>
</dbReference>
<comment type="caution">
    <text evidence="8">Lacks conserved residue(s) required for the propagation of feature annotation.</text>
</comment>
<evidence type="ECO:0000256" key="2">
    <source>
        <dbReference type="ARBA" id="ARBA00022525"/>
    </source>
</evidence>
<dbReference type="InterPro" id="IPR019577">
    <property type="entry name" value="SPARC/Testican_Ca-bd-dom"/>
</dbReference>
<dbReference type="Pfam" id="PF10591">
    <property type="entry name" value="SPARC_Ca_bdg"/>
    <property type="match status" value="1"/>
</dbReference>
<organism>
    <name type="scientific">Pediculus humanus subsp. corporis</name>
    <name type="common">Body louse</name>
    <dbReference type="NCBI Taxonomy" id="121224"/>
    <lineage>
        <taxon>Eukaryota</taxon>
        <taxon>Metazoa</taxon>
        <taxon>Ecdysozoa</taxon>
        <taxon>Arthropoda</taxon>
        <taxon>Hexapoda</taxon>
        <taxon>Insecta</taxon>
        <taxon>Pterygota</taxon>
        <taxon>Neoptera</taxon>
        <taxon>Paraneoptera</taxon>
        <taxon>Psocodea</taxon>
        <taxon>Troctomorpha</taxon>
        <taxon>Phthiraptera</taxon>
        <taxon>Anoplura</taxon>
        <taxon>Pediculidae</taxon>
        <taxon>Pediculus</taxon>
    </lineage>
</organism>
<gene>
    <name evidence="13" type="primary">8229526</name>
    <name evidence="12" type="ORF">Phum_PHUM285300</name>
</gene>
<feature type="compositionally biased region" description="Low complexity" evidence="9">
    <location>
        <begin position="241"/>
        <end position="252"/>
    </location>
</feature>
<proteinExistence type="predicted"/>
<dbReference type="GO" id="GO:0005518">
    <property type="term" value="F:collagen binding"/>
    <property type="evidence" value="ECO:0007669"/>
    <property type="project" value="TreeGrafter"/>
</dbReference>
<evidence type="ECO:0000256" key="9">
    <source>
        <dbReference type="SAM" id="MobiDB-lite"/>
    </source>
</evidence>
<dbReference type="GO" id="GO:0005615">
    <property type="term" value="C:extracellular space"/>
    <property type="evidence" value="ECO:0007669"/>
    <property type="project" value="TreeGrafter"/>
</dbReference>
<sequence length="549" mass="63916">MRRIFFLFFLQIDNKSIDNLKGYKCWVCTKKTGYGPVESKSNSKNVDEHKKWIHDPNSELCKSLNCKKKEICLLDDTFAAFCVSKKEIHKNGNVIVTKSKVTDMPPKDTDDDVDDDDDADEDDDDDDDDDDDIFYDSEDGQDDDESTDSVPRCKTCPIVKPTFLCGNDNRTYSSLCRLDYHNCLHKTHVKISCKGFCPCKGELDLMLKKKQKQAERMNNLMAKFRTTMEKENKYKSQKQINGNSNNSNNNNNKFDSLEKSYKVLKYDKYNQKNVFDKKKYQDKYSYVPEDFKYDNKHYKYIKYKKYNKEGYGADDKSHNEVIETKIMWPTTKDCSPSGLQSMGNRLLDWFSVVMSESKRRKPSKVKGDLPNWCKSEVRWMFGYLDLNGDEKLSLQELYHMEHDHSEKCVKPFVDSCDTDRDIFISPKEWCHCFDKTDRPCTAAKRRLSPDMLGVFVPDCDNQGYFRSTQCHTSTGMCWCTDKHGVEYANTRIRGMPNCEKLIEKSKLKDVGKKEMNVNDKINIDDEDEDDDDGNDESDFEGSADQPLDF</sequence>
<evidence type="ECO:0000313" key="12">
    <source>
        <dbReference type="EMBL" id="EEB14164.1"/>
    </source>
</evidence>
<dbReference type="STRING" id="121224.E0VLA8"/>
<feature type="domain" description="Kazal-like" evidence="11">
    <location>
        <begin position="147"/>
        <end position="198"/>
    </location>
</feature>
<keyword evidence="2" id="KW-0964">Secreted</keyword>
<dbReference type="EnsemblMetazoa" id="PHUM285300-RA">
    <property type="protein sequence ID" value="PHUM285300-PA"/>
    <property type="gene ID" value="PHUM285300"/>
</dbReference>
<dbReference type="InterPro" id="IPR036058">
    <property type="entry name" value="Kazal_dom_sf"/>
</dbReference>
<evidence type="ECO:0000256" key="5">
    <source>
        <dbReference type="ARBA" id="ARBA00023157"/>
    </source>
</evidence>
<dbReference type="PANTHER" id="PTHR13866">
    <property type="entry name" value="SPARC OSTEONECTIN"/>
    <property type="match status" value="1"/>
</dbReference>
<evidence type="ECO:0000256" key="7">
    <source>
        <dbReference type="ARBA" id="ARBA00023207"/>
    </source>
</evidence>
<dbReference type="VEuPathDB" id="VectorBase:PHUM285300"/>
<evidence type="ECO:0000259" key="11">
    <source>
        <dbReference type="PROSITE" id="PS51465"/>
    </source>
</evidence>